<dbReference type="InterPro" id="IPR023214">
    <property type="entry name" value="HAD_sf"/>
</dbReference>
<evidence type="ECO:0000313" key="1">
    <source>
        <dbReference type="EMBL" id="QLQ82550.1"/>
    </source>
</evidence>
<gene>
    <name evidence="1" type="ORF">HG537_0H03130</name>
</gene>
<dbReference type="InterPro" id="IPR050849">
    <property type="entry name" value="HAD-like_hydrolase_phosphatase"/>
</dbReference>
<dbReference type="AlphaFoldDB" id="A0A7H9HYQ5"/>
<dbReference type="Gene3D" id="3.40.50.1000">
    <property type="entry name" value="HAD superfamily/HAD-like"/>
    <property type="match status" value="1"/>
</dbReference>
<evidence type="ECO:0008006" key="3">
    <source>
        <dbReference type="Google" id="ProtNLM"/>
    </source>
</evidence>
<name>A0A7H9HYQ5_9SACH</name>
<keyword evidence="2" id="KW-1185">Reference proteome</keyword>
<accession>A0A7H9HYQ5</accession>
<dbReference type="OrthoDB" id="10255128at2759"/>
<reference evidence="1 2" key="1">
    <citation type="submission" date="2020-06" db="EMBL/GenBank/DDBJ databases">
        <title>The yeast mating-type switching endonuclease HO is a domesticated member of an unorthodox homing genetic element family.</title>
        <authorList>
            <person name="Coughlan A.Y."/>
            <person name="Lombardi L."/>
            <person name="Braun-Galleani S."/>
            <person name="Martos A.R."/>
            <person name="Galeote V."/>
            <person name="Bigey F."/>
            <person name="Dequin S."/>
            <person name="Byrne K.P."/>
            <person name="Wolfe K.H."/>
        </authorList>
    </citation>
    <scope>NUCLEOTIDE SEQUENCE [LARGE SCALE GENOMIC DNA]</scope>
    <source>
        <strain evidence="1 2">CBS2947</strain>
    </source>
</reference>
<dbReference type="PANTHER" id="PTHR28181">
    <property type="entry name" value="UPF0655 PROTEIN YCR015C"/>
    <property type="match status" value="1"/>
</dbReference>
<proteinExistence type="predicted"/>
<evidence type="ECO:0000313" key="2">
    <source>
        <dbReference type="Proteomes" id="UP000510647"/>
    </source>
</evidence>
<dbReference type="PANTHER" id="PTHR28181:SF1">
    <property type="entry name" value="COLD TOLERANCE PROTEIN 1"/>
    <property type="match status" value="1"/>
</dbReference>
<sequence length="315" mass="36389">MDMKRIIICDFDETITDRDTIGILGQLPYVVKPEFEPKWSYFTDTYMANYKKFLENPALLGCEDELRRKLPLLSSNVSDITCSNFQSLFNDEIRYQLNAKNLEISSTSEMAKYGLFAGINHWQVYQFVQERMSEGSFSLRNGFKEFMASVSAKQFFIISVNWSAEFIRGAVGEELVELDNVYCNQLVSDGDTFTGQFSNQLLTGSDKVSFIEKIYQNQCCQGTEQQYWYIGDSETDILALLHPKVNGVLLIDPELKEQKFRKLTIEILGIDENLINRFVSSREIGWLQCYVKNQENSLYLAKSWFDLTNINTNTD</sequence>
<dbReference type="Proteomes" id="UP000510647">
    <property type="component" value="Chromosome 8"/>
</dbReference>
<organism evidence="1 2">
    <name type="scientific">Torulaspora globosa</name>
    <dbReference type="NCBI Taxonomy" id="48254"/>
    <lineage>
        <taxon>Eukaryota</taxon>
        <taxon>Fungi</taxon>
        <taxon>Dikarya</taxon>
        <taxon>Ascomycota</taxon>
        <taxon>Saccharomycotina</taxon>
        <taxon>Saccharomycetes</taxon>
        <taxon>Saccharomycetales</taxon>
        <taxon>Saccharomycetaceae</taxon>
        <taxon>Torulaspora</taxon>
    </lineage>
</organism>
<dbReference type="InterPro" id="IPR036412">
    <property type="entry name" value="HAD-like_sf"/>
</dbReference>
<protein>
    <recommendedName>
        <fullName evidence="3">Haloacid dehalogenase-like hydrolase</fullName>
    </recommendedName>
</protein>
<dbReference type="EMBL" id="CP059274">
    <property type="protein sequence ID" value="QLQ82550.1"/>
    <property type="molecule type" value="Genomic_DNA"/>
</dbReference>
<dbReference type="SUPFAM" id="SSF56784">
    <property type="entry name" value="HAD-like"/>
    <property type="match status" value="1"/>
</dbReference>